<dbReference type="AlphaFoldDB" id="A0AAN9QQS1"/>
<name>A0AAN9QQS1_CANGL</name>
<sequence length="84" mass="9807">MVVDGLKIEDMKVDRSTNSAVSVMDLENYTEGMRTLEEGIRILGYDVEGYKDPKIRCKRYEDLENYTRGYENLEICVGQYKNLE</sequence>
<proteinExistence type="predicted"/>
<dbReference type="Proteomes" id="UP001367508">
    <property type="component" value="Unassembled WGS sequence"/>
</dbReference>
<comment type="caution">
    <text evidence="1">The sequence shown here is derived from an EMBL/GenBank/DDBJ whole genome shotgun (WGS) entry which is preliminary data.</text>
</comment>
<reference evidence="1 2" key="1">
    <citation type="submission" date="2024-01" db="EMBL/GenBank/DDBJ databases">
        <title>The genomes of 5 underutilized Papilionoideae crops provide insights into root nodulation and disease resistanc.</title>
        <authorList>
            <person name="Jiang F."/>
        </authorList>
    </citation>
    <scope>NUCLEOTIDE SEQUENCE [LARGE SCALE GENOMIC DNA]</scope>
    <source>
        <strain evidence="1">LVBAO_FW01</strain>
        <tissue evidence="1">Leaves</tissue>
    </source>
</reference>
<protein>
    <submittedName>
        <fullName evidence="1">Uncharacterized protein</fullName>
    </submittedName>
</protein>
<accession>A0AAN9QQS1</accession>
<keyword evidence="2" id="KW-1185">Reference proteome</keyword>
<evidence type="ECO:0000313" key="1">
    <source>
        <dbReference type="EMBL" id="KAK7344599.1"/>
    </source>
</evidence>
<organism evidence="1 2">
    <name type="scientific">Canavalia gladiata</name>
    <name type="common">Sword bean</name>
    <name type="synonym">Dolichos gladiatus</name>
    <dbReference type="NCBI Taxonomy" id="3824"/>
    <lineage>
        <taxon>Eukaryota</taxon>
        <taxon>Viridiplantae</taxon>
        <taxon>Streptophyta</taxon>
        <taxon>Embryophyta</taxon>
        <taxon>Tracheophyta</taxon>
        <taxon>Spermatophyta</taxon>
        <taxon>Magnoliopsida</taxon>
        <taxon>eudicotyledons</taxon>
        <taxon>Gunneridae</taxon>
        <taxon>Pentapetalae</taxon>
        <taxon>rosids</taxon>
        <taxon>fabids</taxon>
        <taxon>Fabales</taxon>
        <taxon>Fabaceae</taxon>
        <taxon>Papilionoideae</taxon>
        <taxon>50 kb inversion clade</taxon>
        <taxon>NPAAA clade</taxon>
        <taxon>indigoferoid/millettioid clade</taxon>
        <taxon>Phaseoleae</taxon>
        <taxon>Canavalia</taxon>
    </lineage>
</organism>
<gene>
    <name evidence="1" type="ORF">VNO77_14388</name>
</gene>
<evidence type="ECO:0000313" key="2">
    <source>
        <dbReference type="Proteomes" id="UP001367508"/>
    </source>
</evidence>
<dbReference type="EMBL" id="JAYMYQ010000003">
    <property type="protein sequence ID" value="KAK7344599.1"/>
    <property type="molecule type" value="Genomic_DNA"/>
</dbReference>